<dbReference type="PROSITE" id="PS50011">
    <property type="entry name" value="PROTEIN_KINASE_DOM"/>
    <property type="match status" value="1"/>
</dbReference>
<evidence type="ECO:0000259" key="3">
    <source>
        <dbReference type="PROSITE" id="PS50011"/>
    </source>
</evidence>
<dbReference type="GO" id="GO:0005886">
    <property type="term" value="C:plasma membrane"/>
    <property type="evidence" value="ECO:0007669"/>
    <property type="project" value="UniProtKB-SubCell"/>
</dbReference>
<sequence length="309" mass="35372">MKSGARKRESESLQIRGLKKATKKFRQDRVVECEDYSVRKFYKGYIDETTFAPSRAGTGIAVSVMECDSSRSLQDWMAVVRSLGQLSHQNLVNFLGYCCEDNKPFFLVFEYSHKGSLDSHIFGKEEEALPWEIRVKIAIGTAQGLAFLHSIKNSPLNRELRMHNIMLDEVQYNAKLFYLEPTKRSLVDEGLKRGRFTYLSPEWGSLGILDMTTDVYIFGMILLELLMGSKDRKKIKEEQGLVDYWTSSFLPDNYKIEEIIDPRLGSDYSANAATQMGTLINRCTAHNTKKRPLMQQVLDGLNHIAEIKD</sequence>
<dbReference type="Gene3D" id="1.10.510.10">
    <property type="entry name" value="Transferase(Phosphotransferase) domain 1"/>
    <property type="match status" value="1"/>
</dbReference>
<reference evidence="4 5" key="1">
    <citation type="submission" date="2019-12" db="EMBL/GenBank/DDBJ databases">
        <authorList>
            <person name="Jiao W.-B."/>
            <person name="Schneeberger K."/>
        </authorList>
    </citation>
    <scope>NUCLEOTIDE SEQUENCE [LARGE SCALE GENOMIC DNA]</scope>
    <source>
        <strain evidence="5">cv. C24</strain>
    </source>
</reference>
<dbReference type="GO" id="GO:0004672">
    <property type="term" value="F:protein kinase activity"/>
    <property type="evidence" value="ECO:0007669"/>
    <property type="project" value="InterPro"/>
</dbReference>
<dbReference type="PANTHER" id="PTHR45621">
    <property type="entry name" value="OS01G0588500 PROTEIN-RELATED"/>
    <property type="match status" value="1"/>
</dbReference>
<dbReference type="AlphaFoldDB" id="A0A5S9Y386"/>
<name>A0A5S9Y386_ARATH</name>
<accession>A0A5S9Y386</accession>
<dbReference type="InterPro" id="IPR001245">
    <property type="entry name" value="Ser-Thr/Tyr_kinase_cat_dom"/>
</dbReference>
<dbReference type="GO" id="GO:0005524">
    <property type="term" value="F:ATP binding"/>
    <property type="evidence" value="ECO:0007669"/>
    <property type="project" value="InterPro"/>
</dbReference>
<comment type="subcellular location">
    <subcellularLocation>
        <location evidence="1">Cell membrane</location>
    </subcellularLocation>
</comment>
<evidence type="ECO:0000256" key="2">
    <source>
        <dbReference type="ARBA" id="ARBA00022475"/>
    </source>
</evidence>
<gene>
    <name evidence="4" type="ORF">C24_LOCUS21823</name>
</gene>
<dbReference type="InterPro" id="IPR000719">
    <property type="entry name" value="Prot_kinase_dom"/>
</dbReference>
<dbReference type="Gene3D" id="3.30.200.20">
    <property type="entry name" value="Phosphorylase Kinase, domain 1"/>
    <property type="match status" value="1"/>
</dbReference>
<evidence type="ECO:0000256" key="1">
    <source>
        <dbReference type="ARBA" id="ARBA00004236"/>
    </source>
</evidence>
<dbReference type="PIRSF" id="PIRSF000654">
    <property type="entry name" value="Integrin-linked_kinase"/>
    <property type="match status" value="1"/>
</dbReference>
<keyword evidence="2" id="KW-0472">Membrane</keyword>
<organism evidence="4 5">
    <name type="scientific">Arabidopsis thaliana</name>
    <name type="common">Mouse-ear cress</name>
    <dbReference type="NCBI Taxonomy" id="3702"/>
    <lineage>
        <taxon>Eukaryota</taxon>
        <taxon>Viridiplantae</taxon>
        <taxon>Streptophyta</taxon>
        <taxon>Embryophyta</taxon>
        <taxon>Tracheophyta</taxon>
        <taxon>Spermatophyta</taxon>
        <taxon>Magnoliopsida</taxon>
        <taxon>eudicotyledons</taxon>
        <taxon>Gunneridae</taxon>
        <taxon>Pentapetalae</taxon>
        <taxon>rosids</taxon>
        <taxon>malvids</taxon>
        <taxon>Brassicales</taxon>
        <taxon>Brassicaceae</taxon>
        <taxon>Camelineae</taxon>
        <taxon>Arabidopsis</taxon>
    </lineage>
</organism>
<dbReference type="EMBL" id="CACSHJ010000096">
    <property type="protein sequence ID" value="CAA0401992.1"/>
    <property type="molecule type" value="Genomic_DNA"/>
</dbReference>
<dbReference type="SUPFAM" id="SSF56112">
    <property type="entry name" value="Protein kinase-like (PK-like)"/>
    <property type="match status" value="1"/>
</dbReference>
<dbReference type="InterPro" id="IPR011009">
    <property type="entry name" value="Kinase-like_dom_sf"/>
</dbReference>
<dbReference type="OrthoDB" id="1025215at2759"/>
<dbReference type="Pfam" id="PF07714">
    <property type="entry name" value="PK_Tyr_Ser-Thr"/>
    <property type="match status" value="1"/>
</dbReference>
<feature type="domain" description="Protein kinase" evidence="3">
    <location>
        <begin position="35"/>
        <end position="306"/>
    </location>
</feature>
<proteinExistence type="predicted"/>
<dbReference type="Proteomes" id="UP000434276">
    <property type="component" value="Unassembled WGS sequence"/>
</dbReference>
<keyword evidence="2" id="KW-1003">Cell membrane</keyword>
<dbReference type="InterPro" id="IPR050823">
    <property type="entry name" value="Plant_Ser_Thr_Prot_Kinase"/>
</dbReference>
<evidence type="ECO:0000313" key="5">
    <source>
        <dbReference type="Proteomes" id="UP000434276"/>
    </source>
</evidence>
<protein>
    <recommendedName>
        <fullName evidence="3">Protein kinase domain-containing protein</fullName>
    </recommendedName>
</protein>
<evidence type="ECO:0000313" key="4">
    <source>
        <dbReference type="EMBL" id="CAA0401992.1"/>
    </source>
</evidence>
<dbReference type="ExpressionAtlas" id="A0A5S9Y386">
    <property type="expression patterns" value="baseline and differential"/>
</dbReference>